<keyword evidence="14 17" id="KW-0676">Redox-active center</keyword>
<reference evidence="18 19" key="1">
    <citation type="journal article" date="2010" name="Stand. Genomic Sci.">
        <title>Complete genome sequence of Desulfarculus baarsii type strain (2st14).</title>
        <authorList>
            <person name="Sun H."/>
            <person name="Spring S."/>
            <person name="Lapidus A."/>
            <person name="Davenport K."/>
            <person name="Del Rio T.G."/>
            <person name="Tice H."/>
            <person name="Nolan M."/>
            <person name="Copeland A."/>
            <person name="Cheng J.F."/>
            <person name="Lucas S."/>
            <person name="Tapia R."/>
            <person name="Goodwin L."/>
            <person name="Pitluck S."/>
            <person name="Ivanova N."/>
            <person name="Pagani I."/>
            <person name="Mavromatis K."/>
            <person name="Ovchinnikova G."/>
            <person name="Pati A."/>
            <person name="Chen A."/>
            <person name="Palaniappan K."/>
            <person name="Hauser L."/>
            <person name="Chang Y.J."/>
            <person name="Jeffries C.D."/>
            <person name="Detter J.C."/>
            <person name="Han C."/>
            <person name="Rohde M."/>
            <person name="Brambilla E."/>
            <person name="Goker M."/>
            <person name="Woyke T."/>
            <person name="Bristow J."/>
            <person name="Eisen J.A."/>
            <person name="Markowitz V."/>
            <person name="Hugenholtz P."/>
            <person name="Kyrpides N.C."/>
            <person name="Klenk H.P."/>
            <person name="Land M."/>
        </authorList>
    </citation>
    <scope>NUCLEOTIDE SEQUENCE [LARGE SCALE GENOMIC DNA]</scope>
    <source>
        <strain evidence="19">ATCC 33931 / DSM 2075 / LMG 7858 / VKM B-1802 / 2st14</strain>
    </source>
</reference>
<evidence type="ECO:0000313" key="19">
    <source>
        <dbReference type="Proteomes" id="UP000009047"/>
    </source>
</evidence>
<organism evidence="18 19">
    <name type="scientific">Desulfarculus baarsii (strain ATCC 33931 / DSM 2075 / LMG 7858 / VKM B-1802 / 2st14)</name>
    <dbReference type="NCBI Taxonomy" id="644282"/>
    <lineage>
        <taxon>Bacteria</taxon>
        <taxon>Pseudomonadati</taxon>
        <taxon>Thermodesulfobacteriota</taxon>
        <taxon>Desulfarculia</taxon>
        <taxon>Desulfarculales</taxon>
        <taxon>Desulfarculaceae</taxon>
        <taxon>Desulfarculus</taxon>
    </lineage>
</organism>
<keyword evidence="8 17" id="KW-0479">Metal-binding</keyword>
<evidence type="ECO:0000256" key="8">
    <source>
        <dbReference type="ARBA" id="ARBA00022723"/>
    </source>
</evidence>
<keyword evidence="6 17" id="KW-0004">4Fe-4S</keyword>
<dbReference type="GO" id="GO:0052693">
    <property type="term" value="F:epoxyqueuosine reductase activity"/>
    <property type="evidence" value="ECO:0007669"/>
    <property type="project" value="UniProtKB-UniRule"/>
</dbReference>
<comment type="catalytic activity">
    <reaction evidence="16 17">
        <text>epoxyqueuosine(34) in tRNA + AH2 = queuosine(34) in tRNA + A + H2O</text>
        <dbReference type="Rhea" id="RHEA:32159"/>
        <dbReference type="Rhea" id="RHEA-COMP:18571"/>
        <dbReference type="Rhea" id="RHEA-COMP:18582"/>
        <dbReference type="ChEBI" id="CHEBI:13193"/>
        <dbReference type="ChEBI" id="CHEBI:15377"/>
        <dbReference type="ChEBI" id="CHEBI:17499"/>
        <dbReference type="ChEBI" id="CHEBI:194431"/>
        <dbReference type="ChEBI" id="CHEBI:194443"/>
        <dbReference type="EC" id="1.17.99.6"/>
    </reaction>
</comment>
<dbReference type="InterPro" id="IPR003828">
    <property type="entry name" value="QueH"/>
</dbReference>
<keyword evidence="19" id="KW-1185">Reference proteome</keyword>
<dbReference type="STRING" id="644282.Deba_0080"/>
<evidence type="ECO:0000256" key="9">
    <source>
        <dbReference type="ARBA" id="ARBA00022785"/>
    </source>
</evidence>
<accession>E1QDE0</accession>
<dbReference type="EC" id="1.17.99.6" evidence="4 17"/>
<evidence type="ECO:0000256" key="14">
    <source>
        <dbReference type="ARBA" id="ARBA00023284"/>
    </source>
</evidence>
<evidence type="ECO:0000256" key="2">
    <source>
        <dbReference type="ARBA" id="ARBA00004691"/>
    </source>
</evidence>
<gene>
    <name evidence="17" type="primary">queH</name>
    <name evidence="18" type="ordered locus">Deba_0080</name>
</gene>
<dbReference type="eggNOG" id="COG1636">
    <property type="taxonomic scope" value="Bacteria"/>
</dbReference>
<dbReference type="KEGG" id="dbr:Deba_0080"/>
<dbReference type="OrthoDB" id="9801033at2"/>
<keyword evidence="13 17" id="KW-1015">Disulfide bond</keyword>
<dbReference type="GO" id="GO:0008616">
    <property type="term" value="P:tRNA queuosine(34) biosynthetic process"/>
    <property type="evidence" value="ECO:0007669"/>
    <property type="project" value="UniProtKB-UniRule"/>
</dbReference>
<evidence type="ECO:0000256" key="16">
    <source>
        <dbReference type="ARBA" id="ARBA00047415"/>
    </source>
</evidence>
<feature type="binding site" evidence="17">
    <location>
        <position position="9"/>
    </location>
    <ligand>
        <name>[4Fe-4S] cluster</name>
        <dbReference type="ChEBI" id="CHEBI:49883"/>
    </ligand>
</feature>
<evidence type="ECO:0000256" key="6">
    <source>
        <dbReference type="ARBA" id="ARBA00022485"/>
    </source>
</evidence>
<keyword evidence="9 17" id="KW-0671">Queuosine biosynthesis</keyword>
<feature type="binding site" evidence="17">
    <location>
        <position position="83"/>
    </location>
    <ligand>
        <name>[4Fe-4S] cluster</name>
        <dbReference type="ChEBI" id="CHEBI:49883"/>
    </ligand>
</feature>
<dbReference type="Proteomes" id="UP000009047">
    <property type="component" value="Chromosome"/>
</dbReference>
<evidence type="ECO:0000256" key="11">
    <source>
        <dbReference type="ARBA" id="ARBA00023004"/>
    </source>
</evidence>
<evidence type="ECO:0000256" key="4">
    <source>
        <dbReference type="ARBA" id="ARBA00012622"/>
    </source>
</evidence>
<keyword evidence="12 17" id="KW-0411">Iron-sulfur</keyword>
<dbReference type="PANTHER" id="PTHR36701">
    <property type="entry name" value="EPOXYQUEUOSINE REDUCTASE QUEH"/>
    <property type="match status" value="1"/>
</dbReference>
<evidence type="ECO:0000256" key="15">
    <source>
        <dbReference type="ARBA" id="ARBA00031446"/>
    </source>
</evidence>
<comment type="similarity">
    <text evidence="3 17">Belongs to the QueH family.</text>
</comment>
<evidence type="ECO:0000256" key="3">
    <source>
        <dbReference type="ARBA" id="ARBA00008207"/>
    </source>
</evidence>
<evidence type="ECO:0000256" key="7">
    <source>
        <dbReference type="ARBA" id="ARBA00022694"/>
    </source>
</evidence>
<dbReference type="GO" id="GO:0051539">
    <property type="term" value="F:4 iron, 4 sulfur cluster binding"/>
    <property type="evidence" value="ECO:0007669"/>
    <property type="project" value="UniProtKB-UniRule"/>
</dbReference>
<dbReference type="HAMAP" id="MF_02089">
    <property type="entry name" value="QueH"/>
    <property type="match status" value="1"/>
</dbReference>
<evidence type="ECO:0000256" key="13">
    <source>
        <dbReference type="ARBA" id="ARBA00023157"/>
    </source>
</evidence>
<dbReference type="HOGENOM" id="CLU_088177_1_1_7"/>
<comment type="pathway">
    <text evidence="2 17">tRNA modification; tRNA-queuosine biosynthesis.</text>
</comment>
<name>E1QDE0_DESB2</name>
<dbReference type="AlphaFoldDB" id="E1QDE0"/>
<dbReference type="UniPathway" id="UPA00392"/>
<evidence type="ECO:0000256" key="1">
    <source>
        <dbReference type="ARBA" id="ARBA00002268"/>
    </source>
</evidence>
<dbReference type="EMBL" id="CP002085">
    <property type="protein sequence ID" value="ADK83459.1"/>
    <property type="molecule type" value="Genomic_DNA"/>
</dbReference>
<feature type="binding site" evidence="17">
    <location>
        <position position="86"/>
    </location>
    <ligand>
        <name>[4Fe-4S] cluster</name>
        <dbReference type="ChEBI" id="CHEBI:49883"/>
    </ligand>
</feature>
<dbReference type="Pfam" id="PF02677">
    <property type="entry name" value="QueH"/>
    <property type="match status" value="1"/>
</dbReference>
<evidence type="ECO:0000313" key="18">
    <source>
        <dbReference type="EMBL" id="ADK83459.1"/>
    </source>
</evidence>
<evidence type="ECO:0000256" key="10">
    <source>
        <dbReference type="ARBA" id="ARBA00023002"/>
    </source>
</evidence>
<keyword evidence="11 17" id="KW-0408">Iron</keyword>
<keyword evidence="7 17" id="KW-0819">tRNA processing</keyword>
<comment type="function">
    <text evidence="1 17">Catalyzes the conversion of epoxyqueuosine (oQ) to queuosine (Q), which is a hypermodified base found in the wobble positions of tRNA(Asp), tRNA(Asn), tRNA(His) and tRNA(Tyr).</text>
</comment>
<keyword evidence="10 17" id="KW-0560">Oxidoreductase</keyword>
<dbReference type="GO" id="GO:0046872">
    <property type="term" value="F:metal ion binding"/>
    <property type="evidence" value="ECO:0007669"/>
    <property type="project" value="UniProtKB-KW"/>
</dbReference>
<dbReference type="PANTHER" id="PTHR36701:SF1">
    <property type="entry name" value="EPOXYQUEUOSINE REDUCTASE QUEH"/>
    <property type="match status" value="1"/>
</dbReference>
<feature type="disulfide bond" description="Redox-active" evidence="17">
    <location>
        <begin position="163"/>
        <end position="165"/>
    </location>
</feature>
<evidence type="ECO:0000256" key="5">
    <source>
        <dbReference type="ARBA" id="ARBA00016895"/>
    </source>
</evidence>
<proteinExistence type="inferred from homology"/>
<dbReference type="RefSeq" id="WP_013256915.1">
    <property type="nucleotide sequence ID" value="NC_014365.1"/>
</dbReference>
<sequence length="188" mass="21593">MRLLLHICCAPCAIMPVADLRARGVEPMGLAFNPNVQPYVESARRQATLEQWAAAQELRLIVQDEYDPESWLRAVAWREHERCRLCYHQRLTRAAQVAKKGGFEAFGTTLLYSVRQKHELIAQVGRQVAAERGVEFFYCDWRPLWREGVAQSLAQKLYRQPYCGCIYSERDRFLGPPKAGRPGGKRIS</sequence>
<evidence type="ECO:0000256" key="12">
    <source>
        <dbReference type="ARBA" id="ARBA00023014"/>
    </source>
</evidence>
<evidence type="ECO:0000256" key="17">
    <source>
        <dbReference type="HAMAP-Rule" id="MF_02089"/>
    </source>
</evidence>
<feature type="binding site" evidence="17">
    <location>
        <position position="8"/>
    </location>
    <ligand>
        <name>[4Fe-4S] cluster</name>
        <dbReference type="ChEBI" id="CHEBI:49883"/>
    </ligand>
</feature>
<protein>
    <recommendedName>
        <fullName evidence="5 17">Epoxyqueuosine reductase QueH</fullName>
        <ecNumber evidence="4 17">1.17.99.6</ecNumber>
    </recommendedName>
    <alternativeName>
        <fullName evidence="15 17">Queuosine biosynthesis protein QueH</fullName>
    </alternativeName>
</protein>